<accession>A0A384J978</accession>
<sequence>MEYNTRRPEEGRELAGSVLLGRMPQQAEVRLAEDDWTGSTNAAERRKRQNRLHQRLYRRRQKLLSMQSAPASLITKETEPLEREIDSHLKNLLEVIKRRNQPEESTDTVFPGKFTEYDYKKLLISSALTPPQVQHIIGQVEHFISRQYMTSSPRADLLLTLIQFNVFRALFSNMIALGFNHDWLTADAISPFVQNKSRVCDKSCPGSLCPTALQRQVSHHPYLDLFPFPELRDNMLRKGEDFDDDDLCHDLVEVCHAPSERSGLIVWGSPWDPSSWEVTPEFVEKWPWMLRGCRELLHSTNLWRGKRGEEELYFDVTLSERIHS</sequence>
<reference evidence="2 3" key="1">
    <citation type="journal article" date="2011" name="PLoS Genet.">
        <title>Genomic analysis of the necrotrophic fungal pathogens Sclerotinia sclerotiorum and Botrytis cinerea.</title>
        <authorList>
            <person name="Amselem J."/>
            <person name="Cuomo C.A."/>
            <person name="van Kan J.A."/>
            <person name="Viaud M."/>
            <person name="Benito E.P."/>
            <person name="Couloux A."/>
            <person name="Coutinho P.M."/>
            <person name="de Vries R.P."/>
            <person name="Dyer P.S."/>
            <person name="Fillinger S."/>
            <person name="Fournier E."/>
            <person name="Gout L."/>
            <person name="Hahn M."/>
            <person name="Kohn L."/>
            <person name="Lapalu N."/>
            <person name="Plummer K.M."/>
            <person name="Pradier J.M."/>
            <person name="Quevillon E."/>
            <person name="Sharon A."/>
            <person name="Simon A."/>
            <person name="ten Have A."/>
            <person name="Tudzynski B."/>
            <person name="Tudzynski P."/>
            <person name="Wincker P."/>
            <person name="Andrew M."/>
            <person name="Anthouard V."/>
            <person name="Beever R.E."/>
            <person name="Beffa R."/>
            <person name="Benoit I."/>
            <person name="Bouzid O."/>
            <person name="Brault B."/>
            <person name="Chen Z."/>
            <person name="Choquer M."/>
            <person name="Collemare J."/>
            <person name="Cotton P."/>
            <person name="Danchin E.G."/>
            <person name="Da Silva C."/>
            <person name="Gautier A."/>
            <person name="Giraud C."/>
            <person name="Giraud T."/>
            <person name="Gonzalez C."/>
            <person name="Grossetete S."/>
            <person name="Guldener U."/>
            <person name="Henrissat B."/>
            <person name="Howlett B.J."/>
            <person name="Kodira C."/>
            <person name="Kretschmer M."/>
            <person name="Lappartient A."/>
            <person name="Leroch M."/>
            <person name="Levis C."/>
            <person name="Mauceli E."/>
            <person name="Neuveglise C."/>
            <person name="Oeser B."/>
            <person name="Pearson M."/>
            <person name="Poulain J."/>
            <person name="Poussereau N."/>
            <person name="Quesneville H."/>
            <person name="Rascle C."/>
            <person name="Schumacher J."/>
            <person name="Segurens B."/>
            <person name="Sexton A."/>
            <person name="Silva E."/>
            <person name="Sirven C."/>
            <person name="Soanes D.M."/>
            <person name="Talbot N.J."/>
            <person name="Templeton M."/>
            <person name="Yandava C."/>
            <person name="Yarden O."/>
            <person name="Zeng Q."/>
            <person name="Rollins J.A."/>
            <person name="Lebrun M.H."/>
            <person name="Dickman M."/>
        </authorList>
    </citation>
    <scope>NUCLEOTIDE SEQUENCE [LARGE SCALE GENOMIC DNA]</scope>
    <source>
        <strain evidence="2 3">B05.10</strain>
    </source>
</reference>
<dbReference type="InterPro" id="IPR021833">
    <property type="entry name" value="DUF3425"/>
</dbReference>
<dbReference type="RefSeq" id="XP_024547146.1">
    <property type="nucleotide sequence ID" value="XM_024691376.1"/>
</dbReference>
<dbReference type="Pfam" id="PF11905">
    <property type="entry name" value="DUF3425"/>
    <property type="match status" value="1"/>
</dbReference>
<evidence type="ECO:0008006" key="4">
    <source>
        <dbReference type="Google" id="ProtNLM"/>
    </source>
</evidence>
<evidence type="ECO:0000313" key="2">
    <source>
        <dbReference type="EMBL" id="ATZ47238.1"/>
    </source>
</evidence>
<feature type="region of interest" description="Disordered" evidence="1">
    <location>
        <begin position="33"/>
        <end position="52"/>
    </location>
</feature>
<proteinExistence type="predicted"/>
<keyword evidence="3" id="KW-1185">Reference proteome</keyword>
<dbReference type="EMBL" id="CP009806">
    <property type="protein sequence ID" value="ATZ47238.1"/>
    <property type="molecule type" value="Genomic_DNA"/>
</dbReference>
<reference evidence="2 3" key="2">
    <citation type="journal article" date="2012" name="Eukaryot. Cell">
        <title>Genome update of Botrytis cinerea strains B05.10 and T4.</title>
        <authorList>
            <person name="Staats M."/>
            <person name="van Kan J.A."/>
        </authorList>
    </citation>
    <scope>NUCLEOTIDE SEQUENCE [LARGE SCALE GENOMIC DNA]</scope>
    <source>
        <strain evidence="2 3">B05.10</strain>
    </source>
</reference>
<dbReference type="PANTHER" id="PTHR38116:SF1">
    <property type="entry name" value="BZIP DOMAIN-CONTAINING PROTEIN"/>
    <property type="match status" value="1"/>
</dbReference>
<dbReference type="VEuPathDB" id="FungiDB:Bcin02g05370"/>
<dbReference type="PANTHER" id="PTHR38116">
    <property type="entry name" value="CHROMOSOME 7, WHOLE GENOME SHOTGUN SEQUENCE"/>
    <property type="match status" value="1"/>
</dbReference>
<dbReference type="Proteomes" id="UP000001798">
    <property type="component" value="Chromosome 2"/>
</dbReference>
<gene>
    <name evidence="2" type="ORF">BCIN_02g05370</name>
</gene>
<evidence type="ECO:0000256" key="1">
    <source>
        <dbReference type="SAM" id="MobiDB-lite"/>
    </source>
</evidence>
<reference evidence="2 3" key="3">
    <citation type="journal article" date="2017" name="Mol. Plant Pathol.">
        <title>A gapless genome sequence of the fungus Botrytis cinerea.</title>
        <authorList>
            <person name="Van Kan J.A."/>
            <person name="Stassen J.H."/>
            <person name="Mosbach A."/>
            <person name="Van Der Lee T.A."/>
            <person name="Faino L."/>
            <person name="Farmer A.D."/>
            <person name="Papasotiriou D.G."/>
            <person name="Zhou S."/>
            <person name="Seidl M.F."/>
            <person name="Cottam E."/>
            <person name="Edel D."/>
            <person name="Hahn M."/>
            <person name="Schwartz D.C."/>
            <person name="Dietrich R.A."/>
            <person name="Widdison S."/>
            <person name="Scalliet G."/>
        </authorList>
    </citation>
    <scope>NUCLEOTIDE SEQUENCE [LARGE SCALE GENOMIC DNA]</scope>
    <source>
        <strain evidence="2 3">B05.10</strain>
    </source>
</reference>
<name>A0A384J978_BOTFB</name>
<protein>
    <recommendedName>
        <fullName evidence="4">BZIP domain-containing protein</fullName>
    </recommendedName>
</protein>
<dbReference type="KEGG" id="bfu:BCIN_02g05370"/>
<dbReference type="AlphaFoldDB" id="A0A384J978"/>
<dbReference type="GeneID" id="5433290"/>
<organism evidence="2 3">
    <name type="scientific">Botryotinia fuckeliana (strain B05.10)</name>
    <name type="common">Noble rot fungus</name>
    <name type="synonym">Botrytis cinerea</name>
    <dbReference type="NCBI Taxonomy" id="332648"/>
    <lineage>
        <taxon>Eukaryota</taxon>
        <taxon>Fungi</taxon>
        <taxon>Dikarya</taxon>
        <taxon>Ascomycota</taxon>
        <taxon>Pezizomycotina</taxon>
        <taxon>Leotiomycetes</taxon>
        <taxon>Helotiales</taxon>
        <taxon>Sclerotiniaceae</taxon>
        <taxon>Botrytis</taxon>
    </lineage>
</organism>
<evidence type="ECO:0000313" key="3">
    <source>
        <dbReference type="Proteomes" id="UP000001798"/>
    </source>
</evidence>
<dbReference type="OrthoDB" id="2245989at2759"/>